<organism evidence="4">
    <name type="scientific">Streptomyces tabacisoli</name>
    <dbReference type="NCBI Taxonomy" id="3156398"/>
    <lineage>
        <taxon>Bacteria</taxon>
        <taxon>Bacillati</taxon>
        <taxon>Actinomycetota</taxon>
        <taxon>Actinomycetes</taxon>
        <taxon>Kitasatosporales</taxon>
        <taxon>Streptomycetaceae</taxon>
        <taxon>Streptomyces</taxon>
    </lineage>
</organism>
<reference evidence="4" key="1">
    <citation type="submission" date="2024-06" db="EMBL/GenBank/DDBJ databases">
        <title>Streptomyces sp. strain HUAS MG91 genome sequences.</title>
        <authorList>
            <person name="Mo P."/>
        </authorList>
    </citation>
    <scope>NUCLEOTIDE SEQUENCE</scope>
    <source>
        <strain evidence="4">HUAS MG91</strain>
    </source>
</reference>
<protein>
    <recommendedName>
        <fullName evidence="5">Sortase</fullName>
    </recommendedName>
</protein>
<dbReference type="AlphaFoldDB" id="A0AAU8IS99"/>
<evidence type="ECO:0008006" key="5">
    <source>
        <dbReference type="Google" id="ProtNLM"/>
    </source>
</evidence>
<feature type="transmembrane region" description="Helical" evidence="2">
    <location>
        <begin position="165"/>
        <end position="184"/>
    </location>
</feature>
<gene>
    <name evidence="4" type="ORF">ABII15_14715</name>
</gene>
<feature type="region of interest" description="Disordered" evidence="1">
    <location>
        <begin position="120"/>
        <end position="146"/>
    </location>
</feature>
<name>A0AAU8IS99_9ACTN</name>
<proteinExistence type="predicted"/>
<feature type="chain" id="PRO_5043964259" description="Sortase" evidence="3">
    <location>
        <begin position="25"/>
        <end position="192"/>
    </location>
</feature>
<evidence type="ECO:0000256" key="2">
    <source>
        <dbReference type="SAM" id="Phobius"/>
    </source>
</evidence>
<sequence>MRTDLLALRAAGAAAVLVTLPVLAAPAHAEGGGSVTVTPYGVPPGTEVDLRVSGCDGRTGTATSAAFVSAARLGPSADRPTLFGEARVKSSAAPGTYDILVVCPGHDIVSEIKGSLRVLPGGHTPPPTPTAPVHAGGGGTAAHPAAAAHTGRAAVTTEGPGTRHAVIGLILAAVAAVAVAFRSVRRRRSARS</sequence>
<keyword evidence="2" id="KW-0472">Membrane</keyword>
<feature type="signal peptide" evidence="3">
    <location>
        <begin position="1"/>
        <end position="24"/>
    </location>
</feature>
<keyword evidence="2" id="KW-1133">Transmembrane helix</keyword>
<dbReference type="KEGG" id="stac:ABII15_14715"/>
<evidence type="ECO:0000313" key="4">
    <source>
        <dbReference type="EMBL" id="XCJ71147.1"/>
    </source>
</evidence>
<keyword evidence="2" id="KW-0812">Transmembrane</keyword>
<evidence type="ECO:0000256" key="3">
    <source>
        <dbReference type="SAM" id="SignalP"/>
    </source>
</evidence>
<dbReference type="RefSeq" id="WP_353942777.1">
    <property type="nucleotide sequence ID" value="NZ_CP159534.1"/>
</dbReference>
<evidence type="ECO:0000256" key="1">
    <source>
        <dbReference type="SAM" id="MobiDB-lite"/>
    </source>
</evidence>
<accession>A0AAU8IS99</accession>
<keyword evidence="3" id="KW-0732">Signal</keyword>
<dbReference type="EMBL" id="CP159534">
    <property type="protein sequence ID" value="XCJ71147.1"/>
    <property type="molecule type" value="Genomic_DNA"/>
</dbReference>